<accession>A0ABV5AH15</accession>
<gene>
    <name evidence="1" type="ORF">KKP3000_000174</name>
</gene>
<sequence>MEHVAYVEQTMVAYCLGKPEDLALSTNHFHETLKDIRKTGHEIWNLADVAGIIQRDERWYLWVKNNMNNGTIEGRIYECDHVEDVLNTVFIALPWLSASDRMHIARQIQHEKHSM</sequence>
<dbReference type="Proteomes" id="UP001579974">
    <property type="component" value="Unassembled WGS sequence"/>
</dbReference>
<protein>
    <submittedName>
        <fullName evidence="1">Uncharacterized protein</fullName>
    </submittedName>
</protein>
<evidence type="ECO:0000313" key="1">
    <source>
        <dbReference type="EMBL" id="MFB5191401.1"/>
    </source>
</evidence>
<dbReference type="RefSeq" id="WP_275472951.1">
    <property type="nucleotide sequence ID" value="NZ_CP162940.1"/>
</dbReference>
<name>A0ABV5AH15_9BACL</name>
<reference evidence="1 2" key="1">
    <citation type="journal article" date="2024" name="Int. J. Mol. Sci.">
        <title>Exploration of Alicyclobacillus spp. Genome in Search of Antibiotic Resistance.</title>
        <authorList>
            <person name="Bucka-Kolendo J."/>
            <person name="Kiousi D.E."/>
            <person name="Dekowska A."/>
            <person name="Mikolajczuk-Szczyrba A."/>
            <person name="Karadedos D.M."/>
            <person name="Michael P."/>
            <person name="Galanis A."/>
            <person name="Sokolowska B."/>
        </authorList>
    </citation>
    <scope>NUCLEOTIDE SEQUENCE [LARGE SCALE GENOMIC DNA]</scope>
    <source>
        <strain evidence="1 2">KKP 3000</strain>
    </source>
</reference>
<keyword evidence="2" id="KW-1185">Reference proteome</keyword>
<comment type="caution">
    <text evidence="1">The sequence shown here is derived from an EMBL/GenBank/DDBJ whole genome shotgun (WGS) entry which is preliminary data.</text>
</comment>
<evidence type="ECO:0000313" key="2">
    <source>
        <dbReference type="Proteomes" id="UP001579974"/>
    </source>
</evidence>
<proteinExistence type="predicted"/>
<organism evidence="1 2">
    <name type="scientific">Alicyclobacillus fastidiosus</name>
    <dbReference type="NCBI Taxonomy" id="392011"/>
    <lineage>
        <taxon>Bacteria</taxon>
        <taxon>Bacillati</taxon>
        <taxon>Bacillota</taxon>
        <taxon>Bacilli</taxon>
        <taxon>Bacillales</taxon>
        <taxon>Alicyclobacillaceae</taxon>
        <taxon>Alicyclobacillus</taxon>
    </lineage>
</organism>
<dbReference type="EMBL" id="JBDXSU010000011">
    <property type="protein sequence ID" value="MFB5191401.1"/>
    <property type="molecule type" value="Genomic_DNA"/>
</dbReference>